<gene>
    <name evidence="3" type="ORF">ERS852394_02902</name>
</gene>
<name>A0A174HJT8_9FIRM</name>
<keyword evidence="2" id="KW-0812">Transmembrane</keyword>
<feature type="region of interest" description="Disordered" evidence="1">
    <location>
        <begin position="16"/>
        <end position="78"/>
    </location>
</feature>
<evidence type="ECO:0000313" key="3">
    <source>
        <dbReference type="EMBL" id="CUO73587.1"/>
    </source>
</evidence>
<dbReference type="EMBL" id="CYZD01000021">
    <property type="protein sequence ID" value="CUO73587.1"/>
    <property type="molecule type" value="Genomic_DNA"/>
</dbReference>
<dbReference type="AlphaFoldDB" id="A0A174HJT8"/>
<accession>A0A174HJT8</accession>
<keyword evidence="2" id="KW-1133">Transmembrane helix</keyword>
<protein>
    <submittedName>
        <fullName evidence="3">Uncharacterized protein</fullName>
    </submittedName>
</protein>
<dbReference type="RefSeq" id="WP_055066608.1">
    <property type="nucleotide sequence ID" value="NZ_CYZD01000021.1"/>
</dbReference>
<evidence type="ECO:0000256" key="1">
    <source>
        <dbReference type="SAM" id="MobiDB-lite"/>
    </source>
</evidence>
<evidence type="ECO:0000313" key="4">
    <source>
        <dbReference type="Proteomes" id="UP000095409"/>
    </source>
</evidence>
<proteinExistence type="predicted"/>
<evidence type="ECO:0000256" key="2">
    <source>
        <dbReference type="SAM" id="Phobius"/>
    </source>
</evidence>
<organism evidence="3 4">
    <name type="scientific">Blautia obeum</name>
    <dbReference type="NCBI Taxonomy" id="40520"/>
    <lineage>
        <taxon>Bacteria</taxon>
        <taxon>Bacillati</taxon>
        <taxon>Bacillota</taxon>
        <taxon>Clostridia</taxon>
        <taxon>Lachnospirales</taxon>
        <taxon>Lachnospiraceae</taxon>
        <taxon>Blautia</taxon>
    </lineage>
</organism>
<keyword evidence="2" id="KW-0472">Membrane</keyword>
<reference evidence="3 4" key="1">
    <citation type="submission" date="2015-09" db="EMBL/GenBank/DDBJ databases">
        <authorList>
            <consortium name="Pathogen Informatics"/>
        </authorList>
    </citation>
    <scope>NUCLEOTIDE SEQUENCE [LARGE SCALE GENOMIC DNA]</scope>
    <source>
        <strain evidence="3 4">2789STDY5608837</strain>
    </source>
</reference>
<sequence length="143" mass="15778">MADIFTDEAEDFAEDALFSDADQESADISDAVPEIRDQSEVPVQSEQDAVDHEAGDSGDLPATSNEETDEGVETVPASDTVEQIDYTELLQQQNEHLESLVMETREMNYKLDDLSHAMPIMACMLGFVAGVLLVQIFSSYLRV</sequence>
<dbReference type="Proteomes" id="UP000095409">
    <property type="component" value="Unassembled WGS sequence"/>
</dbReference>
<feature type="transmembrane region" description="Helical" evidence="2">
    <location>
        <begin position="117"/>
        <end position="137"/>
    </location>
</feature>